<feature type="domain" description="F-box" evidence="2">
    <location>
        <begin position="41"/>
        <end position="90"/>
    </location>
</feature>
<evidence type="ECO:0000259" key="2">
    <source>
        <dbReference type="PROSITE" id="PS50181"/>
    </source>
</evidence>
<dbReference type="AlphaFoldDB" id="A0A371D5V8"/>
<organism evidence="3 4">
    <name type="scientific">Lentinus brumalis</name>
    <dbReference type="NCBI Taxonomy" id="2498619"/>
    <lineage>
        <taxon>Eukaryota</taxon>
        <taxon>Fungi</taxon>
        <taxon>Dikarya</taxon>
        <taxon>Basidiomycota</taxon>
        <taxon>Agaricomycotina</taxon>
        <taxon>Agaricomycetes</taxon>
        <taxon>Polyporales</taxon>
        <taxon>Polyporaceae</taxon>
        <taxon>Lentinus</taxon>
    </lineage>
</organism>
<protein>
    <recommendedName>
        <fullName evidence="2">F-box domain-containing protein</fullName>
    </recommendedName>
</protein>
<dbReference type="SUPFAM" id="SSF81383">
    <property type="entry name" value="F-box domain"/>
    <property type="match status" value="1"/>
</dbReference>
<dbReference type="PROSITE" id="PS50181">
    <property type="entry name" value="FBOX"/>
    <property type="match status" value="1"/>
</dbReference>
<dbReference type="InterPro" id="IPR036047">
    <property type="entry name" value="F-box-like_dom_sf"/>
</dbReference>
<evidence type="ECO:0000313" key="3">
    <source>
        <dbReference type="EMBL" id="RDX47925.1"/>
    </source>
</evidence>
<name>A0A371D5V8_9APHY</name>
<dbReference type="CDD" id="cd09917">
    <property type="entry name" value="F-box_SF"/>
    <property type="match status" value="1"/>
</dbReference>
<keyword evidence="4" id="KW-1185">Reference proteome</keyword>
<dbReference type="STRING" id="139420.A0A371D5V8"/>
<evidence type="ECO:0000256" key="1">
    <source>
        <dbReference type="SAM" id="MobiDB-lite"/>
    </source>
</evidence>
<dbReference type="InterPro" id="IPR001810">
    <property type="entry name" value="F-box_dom"/>
</dbReference>
<evidence type="ECO:0000313" key="4">
    <source>
        <dbReference type="Proteomes" id="UP000256964"/>
    </source>
</evidence>
<sequence>MPPKKRTKTTSSVTAKPSTKAKGDAAAAARGRNVRGRRGGLQEMPKMPLDVLIEIFAFLHPRDLLNLARTTKDFRGFLMSRNAAKFWERARMQVEDIPDKPAHLSEPAYANLLFFTHCHSCLKGGAHITAYWEISARYCASCRQEVFTEKCDDAFRPIWLEEFEVKSDDIVVYVRTQSNYACSLRYHKVELDEVKREWKALTTKPQKKRYIKDRKKFVTQSHEIAYELGRWQTQLKKRAAADNDSVKANRYKAVLAKLRQEGFGDELARMDQARLNGLARLDGVSRATKLTDKGWASIRDSVVEYTEKFKSLRLRKQRTEMLDSRLSSLKHVVYALQQAKHADSKERLYAGVADVAHMAQVRTIIEDTPADVTKDIIKTKLKEVLPELIDIWVEERRSEVIDLLRKELTVGSEVAPESPEMLQLALASFRCTKCNEHRLRWPEVTEHRCGYWFNEQSKDLYDQRLKNYVGRTQVDTPFPGVKYRGIHCGTQYTRDVISLCGEDPNTVTYAEMNACPVRLACRRCATYAKQTVFDWKGAIAHDSEHRDCGLDPIPGRWMVLSEENAAKARALEEAILAKPVNPQDPGYSDRVYHYHCGWCAFDGGMPSMYSHLEQTHGRARTKIKLDRDFYMTQPYKVENLMYSQVFAESKYEKEQVAAGKAFFASF</sequence>
<proteinExistence type="predicted"/>
<dbReference type="Pfam" id="PF12937">
    <property type="entry name" value="F-box-like"/>
    <property type="match status" value="1"/>
</dbReference>
<reference evidence="3 4" key="1">
    <citation type="journal article" date="2018" name="Biotechnol. Biofuels">
        <title>Integrative visual omics of the white-rot fungus Polyporus brumalis exposes the biotechnological potential of its oxidative enzymes for delignifying raw plant biomass.</title>
        <authorList>
            <person name="Miyauchi S."/>
            <person name="Rancon A."/>
            <person name="Drula E."/>
            <person name="Hage H."/>
            <person name="Chaduli D."/>
            <person name="Favel A."/>
            <person name="Grisel S."/>
            <person name="Henrissat B."/>
            <person name="Herpoel-Gimbert I."/>
            <person name="Ruiz-Duenas F.J."/>
            <person name="Chevret D."/>
            <person name="Hainaut M."/>
            <person name="Lin J."/>
            <person name="Wang M."/>
            <person name="Pangilinan J."/>
            <person name="Lipzen A."/>
            <person name="Lesage-Meessen L."/>
            <person name="Navarro D."/>
            <person name="Riley R."/>
            <person name="Grigoriev I.V."/>
            <person name="Zhou S."/>
            <person name="Raouche S."/>
            <person name="Rosso M.N."/>
        </authorList>
    </citation>
    <scope>NUCLEOTIDE SEQUENCE [LARGE SCALE GENOMIC DNA]</scope>
    <source>
        <strain evidence="3 4">BRFM 1820</strain>
    </source>
</reference>
<dbReference type="Proteomes" id="UP000256964">
    <property type="component" value="Unassembled WGS sequence"/>
</dbReference>
<dbReference type="EMBL" id="KZ857415">
    <property type="protein sequence ID" value="RDX47925.1"/>
    <property type="molecule type" value="Genomic_DNA"/>
</dbReference>
<gene>
    <name evidence="3" type="ORF">OH76DRAFT_707734</name>
</gene>
<feature type="region of interest" description="Disordered" evidence="1">
    <location>
        <begin position="1"/>
        <end position="41"/>
    </location>
</feature>
<dbReference type="OrthoDB" id="2322499at2759"/>
<accession>A0A371D5V8</accession>